<dbReference type="Proteomes" id="UP000494272">
    <property type="component" value="Unassembled WGS sequence"/>
</dbReference>
<protein>
    <submittedName>
        <fullName evidence="2">Formyl-CoA:oxalate CoA-transferase</fullName>
        <ecNumber evidence="2">2.8.3.16</ecNumber>
    </submittedName>
</protein>
<dbReference type="EMBL" id="CADIKW010000011">
    <property type="protein sequence ID" value="CAB3902798.1"/>
    <property type="molecule type" value="Genomic_DNA"/>
</dbReference>
<proteinExistence type="predicted"/>
<dbReference type="InterPro" id="IPR023606">
    <property type="entry name" value="CoA-Trfase_III_dom_1_sf"/>
</dbReference>
<dbReference type="Gene3D" id="3.40.50.10540">
    <property type="entry name" value="Crotonobetainyl-coa:carnitine coa-transferase, domain 1"/>
    <property type="match status" value="2"/>
</dbReference>
<dbReference type="InterPro" id="IPR050509">
    <property type="entry name" value="CoA-transferase_III"/>
</dbReference>
<dbReference type="PANTHER" id="PTHR48228:SF4">
    <property type="entry name" value="BLR3030 PROTEIN"/>
    <property type="match status" value="1"/>
</dbReference>
<dbReference type="Pfam" id="PF02515">
    <property type="entry name" value="CoA_transf_3"/>
    <property type="match status" value="2"/>
</dbReference>
<dbReference type="InterPro" id="IPR003673">
    <property type="entry name" value="CoA-Trfase_fam_III"/>
</dbReference>
<name>A0A6S7EA58_9BURK</name>
<keyword evidence="2" id="KW-0808">Transferase</keyword>
<reference evidence="2 3" key="1">
    <citation type="submission" date="2020-04" db="EMBL/GenBank/DDBJ databases">
        <authorList>
            <person name="De Canck E."/>
        </authorList>
    </citation>
    <scope>NUCLEOTIDE SEQUENCE [LARGE SCALE GENOMIC DNA]</scope>
    <source>
        <strain evidence="2 3">LMG 26841</strain>
    </source>
</reference>
<evidence type="ECO:0000313" key="2">
    <source>
        <dbReference type="EMBL" id="CAB3902798.1"/>
    </source>
</evidence>
<accession>A0A6S7EA58</accession>
<sequence>MNAMGHLMDFRASFLRGRAPAAKTPGDVLQDLWRSFDLPGESLEHVVLIGNEPVLPSSFAVGTAAQVSMAAAALAAAELWHLRGGERQQVGVDMLHAAQECRSHFLINGASPDPRDPITGVYRCGDGGWVRIHANFPHHRDGALALLGCPTGDGATREAVEQALGRWRAQDFEQVAADAGMVVTAMRSFDEWDRHPQGQAIAAQPLLTVERIGEADPRPLPKYGHDPRPLQGIRVLDLTRIIAGPVCGRALAAYGADVMLVNSPHLPNIANLIDTSRGKLSVHADLDTADGRIALANLLRSAHVLVQGYRPGGMAALGFGPQDAARLRPGIVYVSLSAYGASGPWAGRRGFDSLVQTAAGFNHAEAEAAGQDAPRALPMQILDHASGYLMAFGAQVALARQATEGGSWHVQVSLAQTAHWLRTLGRIEGGLNRAMPGFEGMMETEASGFGELIAMRHAAQFSLTPARWTRPSSPPGTHPTVWPFN</sequence>
<keyword evidence="3" id="KW-1185">Reference proteome</keyword>
<gene>
    <name evidence="2" type="primary">frc_4</name>
    <name evidence="2" type="ORF">LMG26841_04567</name>
</gene>
<dbReference type="PANTHER" id="PTHR48228">
    <property type="entry name" value="SUCCINYL-COA--D-CITRAMALATE COA-TRANSFERASE"/>
    <property type="match status" value="1"/>
</dbReference>
<evidence type="ECO:0000256" key="1">
    <source>
        <dbReference type="SAM" id="MobiDB-lite"/>
    </source>
</evidence>
<feature type="region of interest" description="Disordered" evidence="1">
    <location>
        <begin position="466"/>
        <end position="485"/>
    </location>
</feature>
<dbReference type="SUPFAM" id="SSF89796">
    <property type="entry name" value="CoA-transferase family III (CaiB/BaiF)"/>
    <property type="match status" value="2"/>
</dbReference>
<dbReference type="GO" id="GO:0033608">
    <property type="term" value="F:formyl-CoA transferase activity"/>
    <property type="evidence" value="ECO:0007669"/>
    <property type="project" value="UniProtKB-EC"/>
</dbReference>
<dbReference type="AlphaFoldDB" id="A0A6S7EA58"/>
<organism evidence="2 3">
    <name type="scientific">Achromobacter dolens</name>
    <dbReference type="NCBI Taxonomy" id="1287738"/>
    <lineage>
        <taxon>Bacteria</taxon>
        <taxon>Pseudomonadati</taxon>
        <taxon>Pseudomonadota</taxon>
        <taxon>Betaproteobacteria</taxon>
        <taxon>Burkholderiales</taxon>
        <taxon>Alcaligenaceae</taxon>
        <taxon>Achromobacter</taxon>
    </lineage>
</organism>
<evidence type="ECO:0000313" key="3">
    <source>
        <dbReference type="Proteomes" id="UP000494272"/>
    </source>
</evidence>
<dbReference type="EC" id="2.8.3.16" evidence="2"/>